<accession>A0A382D1C0</accession>
<dbReference type="InterPro" id="IPR010998">
    <property type="entry name" value="Integrase_recombinase_N"/>
</dbReference>
<dbReference type="InterPro" id="IPR013762">
    <property type="entry name" value="Integrase-like_cat_sf"/>
</dbReference>
<evidence type="ECO:0000256" key="2">
    <source>
        <dbReference type="ARBA" id="ARBA00023172"/>
    </source>
</evidence>
<dbReference type="CDD" id="cd01184">
    <property type="entry name" value="INT_C_like_1"/>
    <property type="match status" value="1"/>
</dbReference>
<name>A0A382D1C0_9ZZZZ</name>
<dbReference type="AlphaFoldDB" id="A0A382D1C0"/>
<feature type="domain" description="Tyr recombinase" evidence="3">
    <location>
        <begin position="381"/>
        <end position="577"/>
    </location>
</feature>
<evidence type="ECO:0000259" key="3">
    <source>
        <dbReference type="PROSITE" id="PS51898"/>
    </source>
</evidence>
<dbReference type="InterPro" id="IPR011010">
    <property type="entry name" value="DNA_brk_join_enz"/>
</dbReference>
<keyword evidence="1" id="KW-0238">DNA-binding</keyword>
<gene>
    <name evidence="4" type="ORF">METZ01_LOCUS184698</name>
</gene>
<dbReference type="GO" id="GO:0003677">
    <property type="term" value="F:DNA binding"/>
    <property type="evidence" value="ECO:0007669"/>
    <property type="project" value="UniProtKB-KW"/>
</dbReference>
<dbReference type="PANTHER" id="PTHR30349:SF41">
    <property type="entry name" value="INTEGRASE_RECOMBINASE PROTEIN MJ0367-RELATED"/>
    <property type="match status" value="1"/>
</dbReference>
<dbReference type="InterPro" id="IPR050090">
    <property type="entry name" value="Tyrosine_recombinase_XerCD"/>
</dbReference>
<dbReference type="Gene3D" id="1.10.443.10">
    <property type="entry name" value="Intergrase catalytic core"/>
    <property type="match status" value="1"/>
</dbReference>
<reference evidence="4" key="1">
    <citation type="submission" date="2018-05" db="EMBL/GenBank/DDBJ databases">
        <authorList>
            <person name="Lanie J.A."/>
            <person name="Ng W.-L."/>
            <person name="Kazmierczak K.M."/>
            <person name="Andrzejewski T.M."/>
            <person name="Davidsen T.M."/>
            <person name="Wayne K.J."/>
            <person name="Tettelin H."/>
            <person name="Glass J.I."/>
            <person name="Rusch D."/>
            <person name="Podicherti R."/>
            <person name="Tsui H.-C.T."/>
            <person name="Winkler M.E."/>
        </authorList>
    </citation>
    <scope>NUCLEOTIDE SEQUENCE</scope>
</reference>
<protein>
    <recommendedName>
        <fullName evidence="3">Tyr recombinase domain-containing protein</fullName>
    </recommendedName>
</protein>
<proteinExistence type="predicted"/>
<dbReference type="PROSITE" id="PS51898">
    <property type="entry name" value="TYR_RECOMBINASE"/>
    <property type="match status" value="1"/>
</dbReference>
<evidence type="ECO:0000313" key="4">
    <source>
        <dbReference type="EMBL" id="SVB31844.1"/>
    </source>
</evidence>
<dbReference type="PANTHER" id="PTHR30349">
    <property type="entry name" value="PHAGE INTEGRASE-RELATED"/>
    <property type="match status" value="1"/>
</dbReference>
<dbReference type="SUPFAM" id="SSF56349">
    <property type="entry name" value="DNA breaking-rejoining enzymes"/>
    <property type="match status" value="1"/>
</dbReference>
<dbReference type="EMBL" id="UINC01037008">
    <property type="protein sequence ID" value="SVB31844.1"/>
    <property type="molecule type" value="Genomic_DNA"/>
</dbReference>
<keyword evidence="2" id="KW-0233">DNA recombination</keyword>
<dbReference type="Gene3D" id="1.10.150.130">
    <property type="match status" value="1"/>
</dbReference>
<sequence>MKSFLSKQSSKSFLYPYFRSIIPKDLVSNLGGATDFRLSLNYVRKEDRQILCLELKHITDEIFTEIREGMKTLSLEDIKDILRIEVRKQIKHTQHFALGTNEFDPVKKSKSIQNVSSRETKLRQELSGENIKEYEKELDTKLESILKSLEIEIETNSINYKNLRRKFSNLYLLRFDWIRNLINQTTKIEDEDTFRREVDEKLGLSLFPDLLTTQRPPVIENYAPEPSEPYQVERQETFHQSIPLNSLQSSPISKCIELYFGEKGHMRERSVQENRTSLHFLIHSFGDIPIGEITKEKSSILKSQLKQLPKNRTKNPKYRDYDFHELISMKIPKDASIHTTTINKYISNLSSFMNWCVNNGYSNTNTFTGMKITQKKNRASEERNRFTEQEIKTIFSVKDYLYTTKTYINKGKYANYWVPLIGLFTGMRANEICSLYLDNIREITGNHRSKRWCFDVKQEEDRPDKRLKNLSSIRIVPIHQTLLDLGFIDFLNLIKKLPDRKRVFEELPYKEGLYSRNISRFWNTSYLPKIGIKTDKNGFHSLRHSVIDHLKQKGIEPHFINELVGHSQGNIDLDRYG</sequence>
<feature type="non-terminal residue" evidence="4">
    <location>
        <position position="577"/>
    </location>
</feature>
<dbReference type="InterPro" id="IPR002104">
    <property type="entry name" value="Integrase_catalytic"/>
</dbReference>
<dbReference type="GO" id="GO:0006310">
    <property type="term" value="P:DNA recombination"/>
    <property type="evidence" value="ECO:0007669"/>
    <property type="project" value="UniProtKB-KW"/>
</dbReference>
<evidence type="ECO:0000256" key="1">
    <source>
        <dbReference type="ARBA" id="ARBA00023125"/>
    </source>
</evidence>
<dbReference type="Pfam" id="PF00589">
    <property type="entry name" value="Phage_integrase"/>
    <property type="match status" value="1"/>
</dbReference>
<dbReference type="GO" id="GO:0015074">
    <property type="term" value="P:DNA integration"/>
    <property type="evidence" value="ECO:0007669"/>
    <property type="project" value="InterPro"/>
</dbReference>
<organism evidence="4">
    <name type="scientific">marine metagenome</name>
    <dbReference type="NCBI Taxonomy" id="408172"/>
    <lineage>
        <taxon>unclassified sequences</taxon>
        <taxon>metagenomes</taxon>
        <taxon>ecological metagenomes</taxon>
    </lineage>
</organism>